<protein>
    <submittedName>
        <fullName evidence="7">RNA polymerase sigma factor</fullName>
    </submittedName>
</protein>
<dbReference type="EMBL" id="CYXM01000004">
    <property type="protein sequence ID" value="CUM91655.1"/>
    <property type="molecule type" value="Genomic_DNA"/>
</dbReference>
<dbReference type="Gene3D" id="1.10.10.10">
    <property type="entry name" value="Winged helix-like DNA-binding domain superfamily/Winged helix DNA-binding domain"/>
    <property type="match status" value="1"/>
</dbReference>
<dbReference type="PANTHER" id="PTHR43133">
    <property type="entry name" value="RNA POLYMERASE ECF-TYPE SIGMA FACTO"/>
    <property type="match status" value="1"/>
</dbReference>
<evidence type="ECO:0000313" key="8">
    <source>
        <dbReference type="Proteomes" id="UP000095673"/>
    </source>
</evidence>
<feature type="domain" description="RNA polymerase sigma factor 70 region 4 type 2" evidence="6">
    <location>
        <begin position="131"/>
        <end position="172"/>
    </location>
</feature>
<dbReference type="Gene3D" id="1.10.1740.10">
    <property type="match status" value="1"/>
</dbReference>
<dbReference type="SUPFAM" id="SSF88946">
    <property type="entry name" value="Sigma2 domain of RNA polymerase sigma factors"/>
    <property type="match status" value="1"/>
</dbReference>
<evidence type="ECO:0000256" key="5">
    <source>
        <dbReference type="ARBA" id="ARBA00023163"/>
    </source>
</evidence>
<organism evidence="7 8">
    <name type="scientific">Agathobacter rectalis</name>
    <dbReference type="NCBI Taxonomy" id="39491"/>
    <lineage>
        <taxon>Bacteria</taxon>
        <taxon>Bacillati</taxon>
        <taxon>Bacillota</taxon>
        <taxon>Clostridia</taxon>
        <taxon>Lachnospirales</taxon>
        <taxon>Lachnospiraceae</taxon>
        <taxon>Agathobacter</taxon>
    </lineage>
</organism>
<dbReference type="InterPro" id="IPR013325">
    <property type="entry name" value="RNA_pol_sigma_r2"/>
</dbReference>
<evidence type="ECO:0000256" key="4">
    <source>
        <dbReference type="ARBA" id="ARBA00023125"/>
    </source>
</evidence>
<dbReference type="OrthoDB" id="1904308at2"/>
<dbReference type="AlphaFoldDB" id="A0A173SPW9"/>
<reference evidence="7 8" key="1">
    <citation type="submission" date="2015-09" db="EMBL/GenBank/DDBJ databases">
        <authorList>
            <consortium name="Pathogen Informatics"/>
        </authorList>
    </citation>
    <scope>NUCLEOTIDE SEQUENCE [LARGE SCALE GENOMIC DNA]</scope>
    <source>
        <strain evidence="7 8">2789STDY5834968</strain>
    </source>
</reference>
<comment type="similarity">
    <text evidence="1">Belongs to the sigma-70 factor family. ECF subfamily.</text>
</comment>
<dbReference type="SUPFAM" id="SSF88659">
    <property type="entry name" value="Sigma3 and sigma4 domains of RNA polymerase sigma factors"/>
    <property type="match status" value="1"/>
</dbReference>
<proteinExistence type="inferred from homology"/>
<evidence type="ECO:0000313" key="7">
    <source>
        <dbReference type="EMBL" id="CUM91655.1"/>
    </source>
</evidence>
<evidence type="ECO:0000256" key="1">
    <source>
        <dbReference type="ARBA" id="ARBA00010641"/>
    </source>
</evidence>
<dbReference type="GO" id="GO:0016987">
    <property type="term" value="F:sigma factor activity"/>
    <property type="evidence" value="ECO:0007669"/>
    <property type="project" value="UniProtKB-KW"/>
</dbReference>
<dbReference type="InterPro" id="IPR013324">
    <property type="entry name" value="RNA_pol_sigma_r3/r4-like"/>
</dbReference>
<dbReference type="Pfam" id="PF08281">
    <property type="entry name" value="Sigma70_r4_2"/>
    <property type="match status" value="1"/>
</dbReference>
<evidence type="ECO:0000256" key="3">
    <source>
        <dbReference type="ARBA" id="ARBA00023082"/>
    </source>
</evidence>
<gene>
    <name evidence="7" type="ORF">ERS852580_01143</name>
</gene>
<dbReference type="InterPro" id="IPR013249">
    <property type="entry name" value="RNA_pol_sigma70_r4_t2"/>
</dbReference>
<sequence length="180" mass="21305">MINKAQDDFFNELYASTNQKVLAYIIVKCGKTEDVADIFQETYTEVVKIIQKHGISYFKQPDALVMQIAKRKIFRHYKLKEKLRGIEEMNYYNILSADENDIAVQQTSFDDIAISKETVQSVFIYLSAKDELTKKIFYLYYYMDKNISEIALLFSVKESTIKNRLYRTLRELRQNLDKED</sequence>
<dbReference type="GO" id="GO:0003677">
    <property type="term" value="F:DNA binding"/>
    <property type="evidence" value="ECO:0007669"/>
    <property type="project" value="UniProtKB-KW"/>
</dbReference>
<dbReference type="RefSeq" id="WP_055237829.1">
    <property type="nucleotide sequence ID" value="NZ_CYXM01000004.1"/>
</dbReference>
<dbReference type="Proteomes" id="UP000095673">
    <property type="component" value="Unassembled WGS sequence"/>
</dbReference>
<evidence type="ECO:0000256" key="2">
    <source>
        <dbReference type="ARBA" id="ARBA00023015"/>
    </source>
</evidence>
<dbReference type="InterPro" id="IPR036388">
    <property type="entry name" value="WH-like_DNA-bd_sf"/>
</dbReference>
<keyword evidence="4" id="KW-0238">DNA-binding</keyword>
<keyword evidence="2" id="KW-0805">Transcription regulation</keyword>
<dbReference type="InterPro" id="IPR014284">
    <property type="entry name" value="RNA_pol_sigma-70_dom"/>
</dbReference>
<evidence type="ECO:0000259" key="6">
    <source>
        <dbReference type="Pfam" id="PF08281"/>
    </source>
</evidence>
<keyword evidence="3" id="KW-0731">Sigma factor</keyword>
<dbReference type="InterPro" id="IPR039425">
    <property type="entry name" value="RNA_pol_sigma-70-like"/>
</dbReference>
<accession>A0A173SPW9</accession>
<dbReference type="PANTHER" id="PTHR43133:SF8">
    <property type="entry name" value="RNA POLYMERASE SIGMA FACTOR HI_1459-RELATED"/>
    <property type="match status" value="1"/>
</dbReference>
<keyword evidence="5" id="KW-0804">Transcription</keyword>
<dbReference type="GO" id="GO:0006352">
    <property type="term" value="P:DNA-templated transcription initiation"/>
    <property type="evidence" value="ECO:0007669"/>
    <property type="project" value="InterPro"/>
</dbReference>
<name>A0A173SPW9_9FIRM</name>
<dbReference type="NCBIfam" id="TIGR02937">
    <property type="entry name" value="sigma70-ECF"/>
    <property type="match status" value="1"/>
</dbReference>